<dbReference type="EMBL" id="ML735215">
    <property type="protein sequence ID" value="KAE8396378.1"/>
    <property type="molecule type" value="Genomic_DNA"/>
</dbReference>
<protein>
    <submittedName>
        <fullName evidence="2">Cyclin-domain-containing protein</fullName>
    </submittedName>
</protein>
<dbReference type="PANTHER" id="PTHR15615:SF117">
    <property type="entry name" value="PHO85 CYCLIN PHO80"/>
    <property type="match status" value="1"/>
</dbReference>
<gene>
    <name evidence="2" type="ORF">BDV23DRAFT_192187</name>
</gene>
<sequence>MASSTAITSIPSDSTQHGQDPMLQYTPQRRPGRGVHVPPVVSHSTGPACRLDKNLIKDIPGHQQPIVKSSVRARAQNCTSPRLQRSKRDTEIKQGLERWLRQHGEWRSDTGGGSSNRSVQLDAPCERDGVGTAMQLPKDLLPEPFSQRLPWRYDLADPSAVAQLISNSLGRLTFLNDMVSRTRFAVTRFHSKRPPRISAGDYLERLTRQLSLTSPILLMTVTYIKQLCREHTSFNISSLTVHRLLLSCVLVACKSLSDFAWPNPSFADVGGVPPAELAVLELELLDLLEWDVAPHPDQVSECYHDLVAGNNGGLEEYNPKTAGY</sequence>
<evidence type="ECO:0000313" key="2">
    <source>
        <dbReference type="EMBL" id="KAE8396378.1"/>
    </source>
</evidence>
<dbReference type="GO" id="GO:0016538">
    <property type="term" value="F:cyclin-dependent protein serine/threonine kinase regulator activity"/>
    <property type="evidence" value="ECO:0007669"/>
    <property type="project" value="TreeGrafter"/>
</dbReference>
<dbReference type="SUPFAM" id="SSF47954">
    <property type="entry name" value="Cyclin-like"/>
    <property type="match status" value="1"/>
</dbReference>
<dbReference type="OrthoDB" id="337735at2759"/>
<feature type="region of interest" description="Disordered" evidence="1">
    <location>
        <begin position="1"/>
        <end position="48"/>
    </location>
</feature>
<dbReference type="Pfam" id="PF08613">
    <property type="entry name" value="Cyclin"/>
    <property type="match status" value="1"/>
</dbReference>
<dbReference type="GO" id="GO:0005634">
    <property type="term" value="C:nucleus"/>
    <property type="evidence" value="ECO:0007669"/>
    <property type="project" value="TreeGrafter"/>
</dbReference>
<reference evidence="2" key="1">
    <citation type="submission" date="2019-04" db="EMBL/GenBank/DDBJ databases">
        <title>Friends and foes A comparative genomics studyof 23 Aspergillus species from section Flavi.</title>
        <authorList>
            <consortium name="DOE Joint Genome Institute"/>
            <person name="Kjaerbolling I."/>
            <person name="Vesth T."/>
            <person name="Frisvad J.C."/>
            <person name="Nybo J.L."/>
            <person name="Theobald S."/>
            <person name="Kildgaard S."/>
            <person name="Isbrandt T."/>
            <person name="Kuo A."/>
            <person name="Sato A."/>
            <person name="Lyhne E.K."/>
            <person name="Kogle M.E."/>
            <person name="Wiebenga A."/>
            <person name="Kun R.S."/>
            <person name="Lubbers R.J."/>
            <person name="Makela M.R."/>
            <person name="Barry K."/>
            <person name="Chovatia M."/>
            <person name="Clum A."/>
            <person name="Daum C."/>
            <person name="Haridas S."/>
            <person name="He G."/>
            <person name="LaButti K."/>
            <person name="Lipzen A."/>
            <person name="Mondo S."/>
            <person name="Riley R."/>
            <person name="Salamov A."/>
            <person name="Simmons B.A."/>
            <person name="Magnuson J.K."/>
            <person name="Henrissat B."/>
            <person name="Mortensen U.H."/>
            <person name="Larsen T.O."/>
            <person name="Devries R.P."/>
            <person name="Grigoriev I.V."/>
            <person name="Machida M."/>
            <person name="Baker S.E."/>
            <person name="Andersen M.R."/>
        </authorList>
    </citation>
    <scope>NUCLEOTIDE SEQUENCE [LARGE SCALE GENOMIC DNA]</scope>
    <source>
        <strain evidence="2">IBT 14317</strain>
    </source>
</reference>
<accession>A0A5N7CRQ0</accession>
<dbReference type="PANTHER" id="PTHR15615">
    <property type="match status" value="1"/>
</dbReference>
<dbReference type="Gene3D" id="1.10.472.10">
    <property type="entry name" value="Cyclin-like"/>
    <property type="match status" value="1"/>
</dbReference>
<feature type="compositionally biased region" description="Low complexity" evidence="1">
    <location>
        <begin position="34"/>
        <end position="44"/>
    </location>
</feature>
<organism evidence="2">
    <name type="scientific">Petromyces alliaceus</name>
    <name type="common">Aspergillus alliaceus</name>
    <dbReference type="NCBI Taxonomy" id="209559"/>
    <lineage>
        <taxon>Eukaryota</taxon>
        <taxon>Fungi</taxon>
        <taxon>Dikarya</taxon>
        <taxon>Ascomycota</taxon>
        <taxon>Pezizomycotina</taxon>
        <taxon>Eurotiomycetes</taxon>
        <taxon>Eurotiomycetidae</taxon>
        <taxon>Eurotiales</taxon>
        <taxon>Aspergillaceae</taxon>
        <taxon>Aspergillus</taxon>
        <taxon>Aspergillus subgen. Circumdati</taxon>
    </lineage>
</organism>
<dbReference type="Proteomes" id="UP000326877">
    <property type="component" value="Unassembled WGS sequence"/>
</dbReference>
<name>A0A5N7CRQ0_PETAA</name>
<dbReference type="AlphaFoldDB" id="A0A5N7CRQ0"/>
<dbReference type="GO" id="GO:0019901">
    <property type="term" value="F:protein kinase binding"/>
    <property type="evidence" value="ECO:0007669"/>
    <property type="project" value="InterPro"/>
</dbReference>
<evidence type="ECO:0000256" key="1">
    <source>
        <dbReference type="SAM" id="MobiDB-lite"/>
    </source>
</evidence>
<feature type="region of interest" description="Disordered" evidence="1">
    <location>
        <begin position="103"/>
        <end position="122"/>
    </location>
</feature>
<proteinExistence type="predicted"/>
<feature type="compositionally biased region" description="Polar residues" evidence="1">
    <location>
        <begin position="1"/>
        <end position="18"/>
    </location>
</feature>
<dbReference type="GO" id="GO:0000307">
    <property type="term" value="C:cyclin-dependent protein kinase holoenzyme complex"/>
    <property type="evidence" value="ECO:0007669"/>
    <property type="project" value="TreeGrafter"/>
</dbReference>
<dbReference type="InterPro" id="IPR036915">
    <property type="entry name" value="Cyclin-like_sf"/>
</dbReference>
<dbReference type="InterPro" id="IPR013922">
    <property type="entry name" value="Cyclin_PHO80-like"/>
</dbReference>